<organism evidence="2 3">
    <name type="scientific">Pristionchus entomophagus</name>
    <dbReference type="NCBI Taxonomy" id="358040"/>
    <lineage>
        <taxon>Eukaryota</taxon>
        <taxon>Metazoa</taxon>
        <taxon>Ecdysozoa</taxon>
        <taxon>Nematoda</taxon>
        <taxon>Chromadorea</taxon>
        <taxon>Rhabditida</taxon>
        <taxon>Rhabditina</taxon>
        <taxon>Diplogasteromorpha</taxon>
        <taxon>Diplogasteroidea</taxon>
        <taxon>Neodiplogasteridae</taxon>
        <taxon>Pristionchus</taxon>
    </lineage>
</organism>
<reference evidence="2" key="1">
    <citation type="submission" date="2023-10" db="EMBL/GenBank/DDBJ databases">
        <title>Genome assembly of Pristionchus species.</title>
        <authorList>
            <person name="Yoshida K."/>
            <person name="Sommer R.J."/>
        </authorList>
    </citation>
    <scope>NUCLEOTIDE SEQUENCE</scope>
    <source>
        <strain evidence="2">RS0144</strain>
    </source>
</reference>
<dbReference type="InterPro" id="IPR054708">
    <property type="entry name" value="MTPAP-like_central"/>
</dbReference>
<dbReference type="Proteomes" id="UP001432027">
    <property type="component" value="Unassembled WGS sequence"/>
</dbReference>
<evidence type="ECO:0000313" key="3">
    <source>
        <dbReference type="Proteomes" id="UP001432027"/>
    </source>
</evidence>
<dbReference type="PANTHER" id="PTHR12271">
    <property type="entry name" value="POLY A POLYMERASE CID PAP -RELATED"/>
    <property type="match status" value="1"/>
</dbReference>
<protein>
    <recommendedName>
        <fullName evidence="1">Poly(A) RNA polymerase mitochondrial-like central palm domain-containing protein</fullName>
    </recommendedName>
</protein>
<dbReference type="AlphaFoldDB" id="A0AAV5T6T3"/>
<comment type="caution">
    <text evidence="2">The sequence shown here is derived from an EMBL/GenBank/DDBJ whole genome shotgun (WGS) entry which is preliminary data.</text>
</comment>
<dbReference type="PANTHER" id="PTHR12271:SF66">
    <property type="entry name" value="TERMINAL URIDYLYLTRANSFERASE TAILOR"/>
    <property type="match status" value="1"/>
</dbReference>
<dbReference type="Gene3D" id="1.10.1410.10">
    <property type="match status" value="2"/>
</dbReference>
<dbReference type="GO" id="GO:0050265">
    <property type="term" value="F:RNA uridylyltransferase activity"/>
    <property type="evidence" value="ECO:0007669"/>
    <property type="project" value="TreeGrafter"/>
</dbReference>
<keyword evidence="3" id="KW-1185">Reference proteome</keyword>
<feature type="domain" description="Poly(A) RNA polymerase mitochondrial-like central palm" evidence="1">
    <location>
        <begin position="446"/>
        <end position="597"/>
    </location>
</feature>
<name>A0AAV5T6T3_9BILA</name>
<dbReference type="Pfam" id="PF22600">
    <property type="entry name" value="MTPAP-like_central"/>
    <property type="match status" value="1"/>
</dbReference>
<feature type="non-terminal residue" evidence="2">
    <location>
        <position position="657"/>
    </location>
</feature>
<evidence type="ECO:0000259" key="1">
    <source>
        <dbReference type="Pfam" id="PF22600"/>
    </source>
</evidence>
<accession>A0AAV5T6T3</accession>
<dbReference type="EMBL" id="BTSX01000003">
    <property type="protein sequence ID" value="GMS88020.1"/>
    <property type="molecule type" value="Genomic_DNA"/>
</dbReference>
<dbReference type="GO" id="GO:0031123">
    <property type="term" value="P:RNA 3'-end processing"/>
    <property type="evidence" value="ECO:0007669"/>
    <property type="project" value="TreeGrafter"/>
</dbReference>
<sequence length="657" mass="74681">SCNRGRWTDRLPIPTAAQLDAIETVIVDAVANCRPQGSKSLVLANAAMDSVRAMCERSIEAKDIHLSLVSGIFSDHPNINISLSVDGEEGRKYFVDEVLPAVEKASDWSDVRVCESPLRLARIDALFMGEKVAIDWQNEDGVKLSKLLSLYNKLHKDVLPLRAIVRSWAEKCDLTNEAKLATHHAVPPVMLDVMLIHSLQQSGRLPSLHEVRDASGKDVLDENLDDILPMVLSTPWNLATVFLEFLKCFSVKDARKHFIRITPGRASKTDSKFNDQYLHVMDPFRDHPIVLFKKNFQFYFINCFLTSCVYFKTPRLRGKDGSVSEALVDVDLFFGVSRKDDEKKEIEMPDKEDEESKLLSTFGMLKINVKDCDLSEISSKVDGLSAVDYNYSFDRVALTGGYKCEEQCTQCDSTNHKVDKCPQLAVPPIEEISLDDRPPHWKCELDDVMCSVFETGRITPERRRELWNVLERLHAAIRSHFATMGIRGTIRLDAYGSSESGFGMNTSDLDLCFRFAEEFDTTREEWGCTERQDQTLAAIQIALMRNPRFGFYRVFTLPTAKVPIVEFATWVPSGEIEGDISYYNELALHNTRLLARYCLWTKDDLLAKLGVFIKRWAKQCDIGDATKRSLSSYAYIILLIHFLQRMQPHPLLPVLQE</sequence>
<dbReference type="InterPro" id="IPR043519">
    <property type="entry name" value="NT_sf"/>
</dbReference>
<proteinExistence type="predicted"/>
<dbReference type="SUPFAM" id="SSF81631">
    <property type="entry name" value="PAP/OAS1 substrate-binding domain"/>
    <property type="match status" value="2"/>
</dbReference>
<feature type="non-terminal residue" evidence="2">
    <location>
        <position position="1"/>
    </location>
</feature>
<dbReference type="CDD" id="cd05402">
    <property type="entry name" value="NT_PAP_TUTase"/>
    <property type="match status" value="1"/>
</dbReference>
<gene>
    <name evidence="2" type="ORF">PENTCL1PPCAC_10195</name>
</gene>
<evidence type="ECO:0000313" key="2">
    <source>
        <dbReference type="EMBL" id="GMS88020.1"/>
    </source>
</evidence>
<dbReference type="Gene3D" id="3.30.460.10">
    <property type="entry name" value="Beta Polymerase, domain 2"/>
    <property type="match status" value="1"/>
</dbReference>
<dbReference type="SUPFAM" id="SSF81301">
    <property type="entry name" value="Nucleotidyltransferase"/>
    <property type="match status" value="1"/>
</dbReference>